<reference evidence="20 21" key="1">
    <citation type="journal article" date="2023" name="Commun. Biol.">
        <title>Reorganization of the ancestral sex-determining regions during the evolution of trioecy in Pleodorina starrii.</title>
        <authorList>
            <person name="Takahashi K."/>
            <person name="Suzuki S."/>
            <person name="Kawai-Toyooka H."/>
            <person name="Yamamoto K."/>
            <person name="Hamaji T."/>
            <person name="Ootsuki R."/>
            <person name="Yamaguchi H."/>
            <person name="Kawachi M."/>
            <person name="Higashiyama T."/>
            <person name="Nozaki H."/>
        </authorList>
    </citation>
    <scope>NUCLEOTIDE SEQUENCE [LARGE SCALE GENOMIC DNA]</scope>
    <source>
        <strain evidence="20 21">NIES-4479</strain>
    </source>
</reference>
<evidence type="ECO:0000256" key="9">
    <source>
        <dbReference type="ARBA" id="ARBA00023027"/>
    </source>
</evidence>
<evidence type="ECO:0000256" key="13">
    <source>
        <dbReference type="RuleBase" id="RU000496"/>
    </source>
</evidence>
<organism evidence="20 21">
    <name type="scientific">Pleodorina starrii</name>
    <dbReference type="NCBI Taxonomy" id="330485"/>
    <lineage>
        <taxon>Eukaryota</taxon>
        <taxon>Viridiplantae</taxon>
        <taxon>Chlorophyta</taxon>
        <taxon>core chlorophytes</taxon>
        <taxon>Chlorophyceae</taxon>
        <taxon>CS clade</taxon>
        <taxon>Chlamydomonadales</taxon>
        <taxon>Volvocaceae</taxon>
        <taxon>Pleodorina</taxon>
    </lineage>
</organism>
<keyword evidence="5" id="KW-0479">Metal-binding</keyword>
<feature type="domain" description="Lactate/malate dehydrogenase C-terminal" evidence="16">
    <location>
        <begin position="1105"/>
        <end position="1268"/>
    </location>
</feature>
<dbReference type="InterPro" id="IPR001557">
    <property type="entry name" value="L-lactate/malate_DH"/>
</dbReference>
<evidence type="ECO:0000259" key="16">
    <source>
        <dbReference type="Pfam" id="PF02866"/>
    </source>
</evidence>
<keyword evidence="21" id="KW-1185">Reference proteome</keyword>
<dbReference type="InterPro" id="IPR022383">
    <property type="entry name" value="Lactate/malate_DH_C"/>
</dbReference>
<comment type="catalytic activity">
    <reaction evidence="12 13">
        <text>(S)-lactate + NAD(+) = pyruvate + NADH + H(+)</text>
        <dbReference type="Rhea" id="RHEA:23444"/>
        <dbReference type="ChEBI" id="CHEBI:15361"/>
        <dbReference type="ChEBI" id="CHEBI:15378"/>
        <dbReference type="ChEBI" id="CHEBI:16651"/>
        <dbReference type="ChEBI" id="CHEBI:57540"/>
        <dbReference type="ChEBI" id="CHEBI:57945"/>
        <dbReference type="EC" id="1.1.1.27"/>
    </reaction>
</comment>
<sequence>MTATSIETTPTTPTTSSLPLVPQVAAPAVGPELARSWLLVNGAQAERFAAARASAADVVVLDIEDSVAPKDKERARRNVISWLDARDEHGEQHHAWVRVNGFGTQWWEEDLRALAGVRGLDGVMLAMVESPEHVTRTAELLKDTRIVALVETARGVQHLQAIAGARSTYRLGFGLGDFRRDTGFGENPMTLAYTRSQFTIASRAANLPGPIDGPAVGALGPKLAEATSVTLEFGMTGKLCLMPEQTATVNEGLSPSLSELSWATEFLQEFDADGGEIRNGSDLPRLARAKKILGLAGAFGLSIPEGYDVHFEAPTDTAALPVALSAALLATGCSALAPDGGRETADRVAAALGAGSVQELSFGDVEGPSAQKQYERITAPLGEAAPAVEVSAVEDTGQEDRREATLSWSWDLPGVAQDWAYDSVLPLVRTGSGDWSAEWSPAVVHPGLAEGEALRARTVAADRGDILGADGETLVTERPIRRVGIDRSQLDGADPEEAARRLAEAVDIDADAYAEAVGQAGPEAFVEAVPLRLEDFRELDAAEMEAVPGLLVVEDELPLAPSRGFAADLLGGVAEATAEDVADSGGELAPGTAIGRGGVQERFDDRLRGTPGVVVEEVGDESAAGEPLFEVPAQAGEPVAVTLDRGLQATAGELLAGIESPSAVVAVRPSTGELVASANGPGSEGYSTALLGRYAPGSTFKVVTALGMLRQGDTPGTVVQCPPSTTAAGVRVDNVESYPAEFTGSITLTEALAHSCNTTFVDQHDRIDQAELAEAAAALGIGVPAELSVPAFWGEVPREEPPAQHAAAMFGQGRTLVSPLSMAGLTASVAAGELVTPRLVSTEGLLDEDAATRPGPEEPLTAEEAEQLRTMMRAVVSSGHLGVLQGLEPDTAIGKTGTAEFGDEDPPRTHSWVIAEHEDLAVAVFVEDGGLGSDGSTPSAAADHRTTEEFPVPETVPTTTARTKIGVVGAGSVGSSLAYAVLIKGVAQEVALYDLAGDRVRAEGLDLAHGAMFTPSSRVTGSDDVAVLAGSDVVFVTAGAKQRPGQTRMELAGANAAILEQLMPRLVEQAPEAVYVLVTNPCDVLTVIAQKLTGLPTERVMSSGTVLDTSRLRWLLAEEGGVSTTSVHATIVGEHGDTEFPLWSNANIGQIPLRDWTVEGRRPFTDERLDEITHRTINAAYTVIQGKGATNYAIGLAGARVAEAVLRDEHAVLPVSTVLDDYRGISGVALSVPSIVARRGVVERLAVPMDEQELAMLHRSAEAIRATLASIGY</sequence>
<keyword evidence="10" id="KW-0472">Membrane</keyword>
<comment type="caution">
    <text evidence="20">The sequence shown here is derived from an EMBL/GenBank/DDBJ whole genome shotgun (WGS) entry which is preliminary data.</text>
</comment>
<keyword evidence="6" id="KW-0732">Signal</keyword>
<evidence type="ECO:0000259" key="19">
    <source>
        <dbReference type="Pfam" id="PF05223"/>
    </source>
</evidence>
<keyword evidence="7" id="KW-0378">Hydrolase</keyword>
<dbReference type="NCBIfam" id="TIGR01771">
    <property type="entry name" value="L-LDH-NAD"/>
    <property type="match status" value="1"/>
</dbReference>
<dbReference type="Gene3D" id="3.20.20.60">
    <property type="entry name" value="Phosphoenolpyruvate-binding domains"/>
    <property type="match status" value="1"/>
</dbReference>
<feature type="domain" description="NTF2-like N-terminal transpeptidase" evidence="19">
    <location>
        <begin position="368"/>
        <end position="451"/>
    </location>
</feature>
<dbReference type="GO" id="GO:0008658">
    <property type="term" value="F:penicillin binding"/>
    <property type="evidence" value="ECO:0007669"/>
    <property type="project" value="InterPro"/>
</dbReference>
<evidence type="ECO:0000256" key="12">
    <source>
        <dbReference type="ARBA" id="ARBA00049258"/>
    </source>
</evidence>
<dbReference type="PANTHER" id="PTHR43128">
    <property type="entry name" value="L-2-HYDROXYCARBOXYLATE DEHYDROGENASE (NAD(P)(+))"/>
    <property type="match status" value="1"/>
</dbReference>
<accession>A0A9W6FAI0</accession>
<dbReference type="InterPro" id="IPR036138">
    <property type="entry name" value="PBP_dimer_sf"/>
</dbReference>
<dbReference type="PRINTS" id="PR00086">
    <property type="entry name" value="LLDHDRGNASE"/>
</dbReference>
<dbReference type="Pfam" id="PF03328">
    <property type="entry name" value="HpcH_HpaI"/>
    <property type="match status" value="1"/>
</dbReference>
<dbReference type="InterPro" id="IPR015955">
    <property type="entry name" value="Lactate_DH/Glyco_Ohase_4_C"/>
</dbReference>
<dbReference type="InterPro" id="IPR005311">
    <property type="entry name" value="PBP_dimer"/>
</dbReference>
<dbReference type="Gene3D" id="3.90.110.10">
    <property type="entry name" value="Lactate dehydrogenase/glycoside hydrolase, family 4, C-terminal"/>
    <property type="match status" value="1"/>
</dbReference>
<evidence type="ECO:0000259" key="14">
    <source>
        <dbReference type="Pfam" id="PF00056"/>
    </source>
</evidence>
<dbReference type="Pfam" id="PF02866">
    <property type="entry name" value="Ldh_1_C"/>
    <property type="match status" value="1"/>
</dbReference>
<dbReference type="SUPFAM" id="SSF56519">
    <property type="entry name" value="Penicillin binding protein dimerisation domain"/>
    <property type="match status" value="1"/>
</dbReference>
<evidence type="ECO:0000256" key="2">
    <source>
        <dbReference type="ARBA" id="ARBA00004843"/>
    </source>
</evidence>
<dbReference type="Gene3D" id="3.40.710.10">
    <property type="entry name" value="DD-peptidase/beta-lactamase superfamily"/>
    <property type="match status" value="1"/>
</dbReference>
<dbReference type="Proteomes" id="UP001165080">
    <property type="component" value="Unassembled WGS sequence"/>
</dbReference>
<comment type="similarity">
    <text evidence="4">Belongs to the class-D beta-lactamase family.</text>
</comment>
<protein>
    <recommendedName>
        <fullName evidence="13">L-lactate dehydrogenase</fullName>
        <ecNumber evidence="13">1.1.1.27</ecNumber>
    </recommendedName>
</protein>
<dbReference type="SUPFAM" id="SSF56327">
    <property type="entry name" value="LDH C-terminal domain-like"/>
    <property type="match status" value="1"/>
</dbReference>
<evidence type="ECO:0000256" key="1">
    <source>
        <dbReference type="ARBA" id="ARBA00004370"/>
    </source>
</evidence>
<dbReference type="InterPro" id="IPR015813">
    <property type="entry name" value="Pyrv/PenolPyrv_kinase-like_dom"/>
</dbReference>
<dbReference type="GO" id="GO:0004459">
    <property type="term" value="F:L-lactate dehydrogenase (NAD+) activity"/>
    <property type="evidence" value="ECO:0007669"/>
    <property type="project" value="UniProtKB-EC"/>
</dbReference>
<dbReference type="PROSITE" id="PS00064">
    <property type="entry name" value="L_LDH"/>
    <property type="match status" value="1"/>
</dbReference>
<dbReference type="SUPFAM" id="SSF51735">
    <property type="entry name" value="NAD(P)-binding Rossmann-fold domains"/>
    <property type="match status" value="1"/>
</dbReference>
<dbReference type="GO" id="GO:0005737">
    <property type="term" value="C:cytoplasm"/>
    <property type="evidence" value="ECO:0007669"/>
    <property type="project" value="InterPro"/>
</dbReference>
<dbReference type="Gene3D" id="3.90.1310.10">
    <property type="entry name" value="Penicillin-binding protein 2a (Domain 2)"/>
    <property type="match status" value="1"/>
</dbReference>
<keyword evidence="11" id="KW-0046">Antibiotic resistance</keyword>
<evidence type="ECO:0000313" key="21">
    <source>
        <dbReference type="Proteomes" id="UP001165080"/>
    </source>
</evidence>
<feature type="domain" description="Penicillin-binding protein dimerisation" evidence="18">
    <location>
        <begin position="459"/>
        <end position="618"/>
    </location>
</feature>
<dbReference type="Gene3D" id="3.40.50.720">
    <property type="entry name" value="NAD(P)-binding Rossmann-like Domain"/>
    <property type="match status" value="1"/>
</dbReference>
<dbReference type="GO" id="GO:0046872">
    <property type="term" value="F:metal ion binding"/>
    <property type="evidence" value="ECO:0007669"/>
    <property type="project" value="UniProtKB-KW"/>
</dbReference>
<evidence type="ECO:0000256" key="6">
    <source>
        <dbReference type="ARBA" id="ARBA00022729"/>
    </source>
</evidence>
<dbReference type="AlphaFoldDB" id="A0A9W6FAI0"/>
<dbReference type="SUPFAM" id="SSF51621">
    <property type="entry name" value="Phosphoenolpyruvate/pyruvate domain"/>
    <property type="match status" value="1"/>
</dbReference>
<evidence type="ECO:0000256" key="11">
    <source>
        <dbReference type="ARBA" id="ARBA00023251"/>
    </source>
</evidence>
<dbReference type="InterPro" id="IPR001236">
    <property type="entry name" value="Lactate/malate_DH_N"/>
</dbReference>
<dbReference type="InterPro" id="IPR036291">
    <property type="entry name" value="NAD(P)-bd_dom_sf"/>
</dbReference>
<dbReference type="GO" id="GO:0016020">
    <property type="term" value="C:membrane"/>
    <property type="evidence" value="ECO:0007669"/>
    <property type="project" value="UniProtKB-SubCell"/>
</dbReference>
<evidence type="ECO:0000256" key="5">
    <source>
        <dbReference type="ARBA" id="ARBA00022723"/>
    </source>
</evidence>
<evidence type="ECO:0000259" key="15">
    <source>
        <dbReference type="Pfam" id="PF00905"/>
    </source>
</evidence>
<evidence type="ECO:0000313" key="20">
    <source>
        <dbReference type="EMBL" id="GLC62369.1"/>
    </source>
</evidence>
<dbReference type="Pfam" id="PF05223">
    <property type="entry name" value="MecA_N"/>
    <property type="match status" value="1"/>
</dbReference>
<comment type="pathway">
    <text evidence="2 13">Fermentation; pyruvate fermentation to lactate; (S)-lactate from pyruvate: step 1/1.</text>
</comment>
<dbReference type="InterPro" id="IPR001460">
    <property type="entry name" value="PCN-bd_Tpept"/>
</dbReference>
<dbReference type="InterPro" id="IPR011304">
    <property type="entry name" value="L-lactate_DH"/>
</dbReference>
<evidence type="ECO:0000256" key="4">
    <source>
        <dbReference type="ARBA" id="ARBA00007898"/>
    </source>
</evidence>
<comment type="subcellular location">
    <subcellularLocation>
        <location evidence="1">Membrane</location>
    </subcellularLocation>
</comment>
<dbReference type="InterPro" id="IPR007887">
    <property type="entry name" value="MecA_N"/>
</dbReference>
<gene>
    <name evidence="20" type="primary">PLESTB003349</name>
    <name evidence="20" type="ORF">PLESTB_001875600</name>
</gene>
<dbReference type="InterPro" id="IPR040442">
    <property type="entry name" value="Pyrv_kinase-like_dom_sf"/>
</dbReference>
<dbReference type="PANTHER" id="PTHR43128:SF16">
    <property type="entry name" value="L-LACTATE DEHYDROGENASE"/>
    <property type="match status" value="1"/>
</dbReference>
<evidence type="ECO:0000259" key="18">
    <source>
        <dbReference type="Pfam" id="PF03717"/>
    </source>
</evidence>
<dbReference type="Pfam" id="PF00056">
    <property type="entry name" value="Ldh_1_N"/>
    <property type="match status" value="1"/>
</dbReference>
<dbReference type="EMBL" id="BRXU01000063">
    <property type="protein sequence ID" value="GLC62369.1"/>
    <property type="molecule type" value="Genomic_DNA"/>
</dbReference>
<dbReference type="GO" id="GO:0006089">
    <property type="term" value="P:lactate metabolic process"/>
    <property type="evidence" value="ECO:0007669"/>
    <property type="project" value="TreeGrafter"/>
</dbReference>
<evidence type="ECO:0000256" key="3">
    <source>
        <dbReference type="ARBA" id="ARBA00006054"/>
    </source>
</evidence>
<dbReference type="Pfam" id="PF00905">
    <property type="entry name" value="Transpeptidase"/>
    <property type="match status" value="1"/>
</dbReference>
<evidence type="ECO:0000256" key="7">
    <source>
        <dbReference type="ARBA" id="ARBA00022801"/>
    </source>
</evidence>
<evidence type="ECO:0000256" key="8">
    <source>
        <dbReference type="ARBA" id="ARBA00023002"/>
    </source>
</evidence>
<dbReference type="InterPro" id="IPR018177">
    <property type="entry name" value="L-lactate_DH_AS"/>
</dbReference>
<dbReference type="CDD" id="cd05292">
    <property type="entry name" value="LDH_2"/>
    <property type="match status" value="1"/>
</dbReference>
<evidence type="ECO:0000256" key="10">
    <source>
        <dbReference type="ARBA" id="ARBA00023136"/>
    </source>
</evidence>
<dbReference type="GO" id="GO:0017001">
    <property type="term" value="P:antibiotic catabolic process"/>
    <property type="evidence" value="ECO:0007669"/>
    <property type="project" value="InterPro"/>
</dbReference>
<keyword evidence="9 13" id="KW-0520">NAD</keyword>
<dbReference type="HAMAP" id="MF_00488">
    <property type="entry name" value="Lactate_dehydrog"/>
    <property type="match status" value="1"/>
</dbReference>
<dbReference type="InterPro" id="IPR002137">
    <property type="entry name" value="Beta-lactam_class-D_AS"/>
</dbReference>
<name>A0A9W6FAI0_9CHLO</name>
<dbReference type="InterPro" id="IPR005000">
    <property type="entry name" value="Aldolase/citrate-lyase_domain"/>
</dbReference>
<dbReference type="GO" id="GO:0046677">
    <property type="term" value="P:response to antibiotic"/>
    <property type="evidence" value="ECO:0007669"/>
    <property type="project" value="UniProtKB-KW"/>
</dbReference>
<proteinExistence type="inferred from homology"/>
<dbReference type="PROSITE" id="PS00337">
    <property type="entry name" value="BETA_LACTAMASE_D"/>
    <property type="match status" value="1"/>
</dbReference>
<evidence type="ECO:0000259" key="17">
    <source>
        <dbReference type="Pfam" id="PF03328"/>
    </source>
</evidence>
<comment type="similarity">
    <text evidence="3">Belongs to the LDH/MDH superfamily. LDH family.</text>
</comment>
<dbReference type="Pfam" id="PF03717">
    <property type="entry name" value="PBP_dimer"/>
    <property type="match status" value="1"/>
</dbReference>
<keyword evidence="8 13" id="KW-0560">Oxidoreductase</keyword>
<dbReference type="InterPro" id="IPR012338">
    <property type="entry name" value="Beta-lactam/transpept-like"/>
</dbReference>
<dbReference type="EC" id="1.1.1.27" evidence="13"/>
<feature type="domain" description="Lactate/malate dehydrogenase N-terminal" evidence="14">
    <location>
        <begin position="963"/>
        <end position="1101"/>
    </location>
</feature>
<feature type="domain" description="HpcH/HpaI aldolase/citrate lyase" evidence="17">
    <location>
        <begin position="35"/>
        <end position="207"/>
    </location>
</feature>
<feature type="domain" description="Penicillin-binding protein transpeptidase" evidence="15">
    <location>
        <begin position="663"/>
        <end position="937"/>
    </location>
</feature>
<dbReference type="SUPFAM" id="SSF56601">
    <property type="entry name" value="beta-lactamase/transpeptidase-like"/>
    <property type="match status" value="1"/>
</dbReference>
<dbReference type="GO" id="GO:0008800">
    <property type="term" value="F:beta-lactamase activity"/>
    <property type="evidence" value="ECO:0007669"/>
    <property type="project" value="InterPro"/>
</dbReference>